<feature type="transmembrane region" description="Helical" evidence="1">
    <location>
        <begin position="510"/>
        <end position="530"/>
    </location>
</feature>
<feature type="transmembrane region" description="Helical" evidence="1">
    <location>
        <begin position="93"/>
        <end position="117"/>
    </location>
</feature>
<gene>
    <name evidence="2" type="ORF">SAMN02745131_02245</name>
</gene>
<feature type="transmembrane region" description="Helical" evidence="1">
    <location>
        <begin position="270"/>
        <end position="292"/>
    </location>
</feature>
<dbReference type="EMBL" id="FQUU01000008">
    <property type="protein sequence ID" value="SHF28401.1"/>
    <property type="molecule type" value="Genomic_DNA"/>
</dbReference>
<evidence type="ECO:0000256" key="1">
    <source>
        <dbReference type="SAM" id="Phobius"/>
    </source>
</evidence>
<feature type="transmembrane region" description="Helical" evidence="1">
    <location>
        <begin position="138"/>
        <end position="162"/>
    </location>
</feature>
<feature type="transmembrane region" description="Helical" evidence="1">
    <location>
        <begin position="59"/>
        <end position="81"/>
    </location>
</feature>
<feature type="transmembrane region" description="Helical" evidence="1">
    <location>
        <begin position="449"/>
        <end position="467"/>
    </location>
</feature>
<feature type="transmembrane region" description="Helical" evidence="1">
    <location>
        <begin position="206"/>
        <end position="225"/>
    </location>
</feature>
<evidence type="ECO:0008006" key="4">
    <source>
        <dbReference type="Google" id="ProtNLM"/>
    </source>
</evidence>
<evidence type="ECO:0000313" key="3">
    <source>
        <dbReference type="Proteomes" id="UP000184048"/>
    </source>
</evidence>
<dbReference type="AlphaFoldDB" id="A0A1M5ADJ8"/>
<reference evidence="2 3" key="1">
    <citation type="submission" date="2016-11" db="EMBL/GenBank/DDBJ databases">
        <authorList>
            <person name="Jaros S."/>
            <person name="Januszkiewicz K."/>
            <person name="Wedrychowicz H."/>
        </authorList>
    </citation>
    <scope>NUCLEOTIDE SEQUENCE [LARGE SCALE GENOMIC DNA]</scope>
    <source>
        <strain evidence="2 3">DSM 18119</strain>
    </source>
</reference>
<dbReference type="Proteomes" id="UP000184048">
    <property type="component" value="Unassembled WGS sequence"/>
</dbReference>
<keyword evidence="1" id="KW-0812">Transmembrane</keyword>
<name>A0A1M5ADJ8_9BACT</name>
<evidence type="ECO:0000313" key="2">
    <source>
        <dbReference type="EMBL" id="SHF28401.1"/>
    </source>
</evidence>
<protein>
    <recommendedName>
        <fullName evidence="4">ABC-2 type transport system permease protein</fullName>
    </recommendedName>
</protein>
<feature type="transmembrane region" description="Helical" evidence="1">
    <location>
        <begin position="168"/>
        <end position="194"/>
    </location>
</feature>
<feature type="transmembrane region" description="Helical" evidence="1">
    <location>
        <begin position="395"/>
        <end position="416"/>
    </location>
</feature>
<sequence length="570" mass="64037">MNPVNKIFLKLVLLPTAVYKSMGVNMDQLRSILVTKLIMDDRRPNTIQQTRTRNKGKQVSMATLGTMLMSGLIGLVYLFAFSIGSNMVTSLTIYFSMFFFMLSATLISDFTSVLIDVRDTFIILPKPVNDRTLLISRLLHILIHVSKIVLPMSLAGIVYLVMNVNIAAALSFILMVLFTTIFAILFINAVYIGILKVTTPQKFQSVISYIQIVFAIVIYASYQVFPRMINRFGLGSLDLSLQKGILFYPLYWIACTWKFLYSFHVSSREAIGTALGLCLPFISIYLVVKYLAPFFNNKLALLSSGSGTSATARPVNSSKHRFDYPLLLSKLFTSSPSEKMGFLFSWKMTSRSRDFKLKVYPSIGYLAVYVVIMFMNTKSMDLQELREESIKSRILVISALYFTSFILTMAISQIVYSEKYKASWMYYIPPVDKPGAIILGGAKAAILKFYIPIVFFITVAGLVLIGPGVLPNILLGLFNELLIATLLVYVGNKLFPFSMHQNTNIKSGSLLRNLFVLAVSGVIALFHFFIYTIMPVVIIGAVLSIIATWLIMQSIRNIQWKAVKSSYSED</sequence>
<dbReference type="OrthoDB" id="2659138at2"/>
<proteinExistence type="predicted"/>
<feature type="transmembrane region" description="Helical" evidence="1">
    <location>
        <begin position="473"/>
        <end position="490"/>
    </location>
</feature>
<keyword evidence="3" id="KW-1185">Reference proteome</keyword>
<feature type="transmembrane region" description="Helical" evidence="1">
    <location>
        <begin position="536"/>
        <end position="555"/>
    </location>
</feature>
<keyword evidence="1" id="KW-1133">Transmembrane helix</keyword>
<accession>A0A1M5ADJ8</accession>
<keyword evidence="1" id="KW-0472">Membrane</keyword>
<organism evidence="2 3">
    <name type="scientific">Flavisolibacter ginsengisoli DSM 18119</name>
    <dbReference type="NCBI Taxonomy" id="1121884"/>
    <lineage>
        <taxon>Bacteria</taxon>
        <taxon>Pseudomonadati</taxon>
        <taxon>Bacteroidota</taxon>
        <taxon>Chitinophagia</taxon>
        <taxon>Chitinophagales</taxon>
        <taxon>Chitinophagaceae</taxon>
        <taxon>Flavisolibacter</taxon>
    </lineage>
</organism>
<dbReference type="STRING" id="1121884.SAMN02745131_02245"/>
<feature type="transmembrane region" description="Helical" evidence="1">
    <location>
        <begin position="357"/>
        <end position="375"/>
    </location>
</feature>